<dbReference type="EMBL" id="UINC01122493">
    <property type="protein sequence ID" value="SVC98333.1"/>
    <property type="molecule type" value="Genomic_DNA"/>
</dbReference>
<comment type="subcellular location">
    <subcellularLocation>
        <location evidence="1">Cell membrane</location>
        <topology evidence="1">Multi-pass membrane protein</topology>
    </subcellularLocation>
</comment>
<evidence type="ECO:0000256" key="7">
    <source>
        <dbReference type="SAM" id="Phobius"/>
    </source>
</evidence>
<dbReference type="PANTHER" id="PTHR43386:SF1">
    <property type="entry name" value="D,D-DIPEPTIDE TRANSPORT SYSTEM PERMEASE PROTEIN DDPC-RELATED"/>
    <property type="match status" value="1"/>
</dbReference>
<dbReference type="InterPro" id="IPR035906">
    <property type="entry name" value="MetI-like_sf"/>
</dbReference>
<keyword evidence="3" id="KW-1003">Cell membrane</keyword>
<feature type="transmembrane region" description="Helical" evidence="7">
    <location>
        <begin position="91"/>
        <end position="115"/>
    </location>
</feature>
<feature type="non-terminal residue" evidence="9">
    <location>
        <position position="167"/>
    </location>
</feature>
<evidence type="ECO:0000313" key="9">
    <source>
        <dbReference type="EMBL" id="SVC98333.1"/>
    </source>
</evidence>
<dbReference type="PROSITE" id="PS50928">
    <property type="entry name" value="ABC_TM1"/>
    <property type="match status" value="1"/>
</dbReference>
<evidence type="ECO:0000256" key="4">
    <source>
        <dbReference type="ARBA" id="ARBA00022692"/>
    </source>
</evidence>
<keyword evidence="6 7" id="KW-0472">Membrane</keyword>
<reference evidence="9" key="1">
    <citation type="submission" date="2018-05" db="EMBL/GenBank/DDBJ databases">
        <authorList>
            <person name="Lanie J.A."/>
            <person name="Ng W.-L."/>
            <person name="Kazmierczak K.M."/>
            <person name="Andrzejewski T.M."/>
            <person name="Davidsen T.M."/>
            <person name="Wayne K.J."/>
            <person name="Tettelin H."/>
            <person name="Glass J.I."/>
            <person name="Rusch D."/>
            <person name="Podicherti R."/>
            <person name="Tsui H.-C.T."/>
            <person name="Winkler M.E."/>
        </authorList>
    </citation>
    <scope>NUCLEOTIDE SEQUENCE</scope>
</reference>
<evidence type="ECO:0000256" key="1">
    <source>
        <dbReference type="ARBA" id="ARBA00004651"/>
    </source>
</evidence>
<dbReference type="PANTHER" id="PTHR43386">
    <property type="entry name" value="OLIGOPEPTIDE TRANSPORT SYSTEM PERMEASE PROTEIN APPC"/>
    <property type="match status" value="1"/>
</dbReference>
<proteinExistence type="predicted"/>
<evidence type="ECO:0000256" key="5">
    <source>
        <dbReference type="ARBA" id="ARBA00022989"/>
    </source>
</evidence>
<dbReference type="InterPro" id="IPR050366">
    <property type="entry name" value="BP-dependent_transpt_permease"/>
</dbReference>
<gene>
    <name evidence="9" type="ORF">METZ01_LOCUS351187</name>
</gene>
<evidence type="ECO:0000256" key="3">
    <source>
        <dbReference type="ARBA" id="ARBA00022475"/>
    </source>
</evidence>
<keyword evidence="2" id="KW-0813">Transport</keyword>
<keyword evidence="5 7" id="KW-1133">Transmembrane helix</keyword>
<protein>
    <recommendedName>
        <fullName evidence="8">ABC transmembrane type-1 domain-containing protein</fullName>
    </recommendedName>
</protein>
<evidence type="ECO:0000256" key="2">
    <source>
        <dbReference type="ARBA" id="ARBA00022448"/>
    </source>
</evidence>
<feature type="transmembrane region" description="Helical" evidence="7">
    <location>
        <begin position="135"/>
        <end position="165"/>
    </location>
</feature>
<dbReference type="GO" id="GO:0005886">
    <property type="term" value="C:plasma membrane"/>
    <property type="evidence" value="ECO:0007669"/>
    <property type="project" value="UniProtKB-SubCell"/>
</dbReference>
<dbReference type="CDD" id="cd06261">
    <property type="entry name" value="TM_PBP2"/>
    <property type="match status" value="1"/>
</dbReference>
<sequence length="167" mass="18482">MSVPLQVHRTFLEDSFRRFAQNRLALIGLVLVLLIIFFAVFAHFLAPFSYEKARFDRVLLMPFQHPEHPLGTDEVGRDYLSRLIYGARTSLIVSLSVQGISLLIGLPVGAIAGYFGGKFDYVICRVIDIMTAFPALLFTILIISVLGGGLGTIVIALSLTSWIIIAR</sequence>
<dbReference type="Gene3D" id="1.10.3720.10">
    <property type="entry name" value="MetI-like"/>
    <property type="match status" value="1"/>
</dbReference>
<keyword evidence="4 7" id="KW-0812">Transmembrane</keyword>
<feature type="transmembrane region" description="Helical" evidence="7">
    <location>
        <begin position="24"/>
        <end position="46"/>
    </location>
</feature>
<feature type="domain" description="ABC transmembrane type-1" evidence="8">
    <location>
        <begin position="87"/>
        <end position="167"/>
    </location>
</feature>
<evidence type="ECO:0000256" key="6">
    <source>
        <dbReference type="ARBA" id="ARBA00023136"/>
    </source>
</evidence>
<dbReference type="Pfam" id="PF12911">
    <property type="entry name" value="OppC_N"/>
    <property type="match status" value="1"/>
</dbReference>
<dbReference type="InterPro" id="IPR000515">
    <property type="entry name" value="MetI-like"/>
</dbReference>
<organism evidence="9">
    <name type="scientific">marine metagenome</name>
    <dbReference type="NCBI Taxonomy" id="408172"/>
    <lineage>
        <taxon>unclassified sequences</taxon>
        <taxon>metagenomes</taxon>
        <taxon>ecological metagenomes</taxon>
    </lineage>
</organism>
<dbReference type="InterPro" id="IPR025966">
    <property type="entry name" value="OppC_N"/>
</dbReference>
<accession>A0A382RKX1</accession>
<dbReference type="SUPFAM" id="SSF161098">
    <property type="entry name" value="MetI-like"/>
    <property type="match status" value="1"/>
</dbReference>
<name>A0A382RKX1_9ZZZZ</name>
<dbReference type="AlphaFoldDB" id="A0A382RKX1"/>
<dbReference type="Pfam" id="PF00528">
    <property type="entry name" value="BPD_transp_1"/>
    <property type="match status" value="1"/>
</dbReference>
<evidence type="ECO:0000259" key="8">
    <source>
        <dbReference type="PROSITE" id="PS50928"/>
    </source>
</evidence>
<dbReference type="GO" id="GO:0055085">
    <property type="term" value="P:transmembrane transport"/>
    <property type="evidence" value="ECO:0007669"/>
    <property type="project" value="InterPro"/>
</dbReference>